<dbReference type="EMBL" id="CP036274">
    <property type="protein sequence ID" value="QDU30783.1"/>
    <property type="molecule type" value="Genomic_DNA"/>
</dbReference>
<dbReference type="AlphaFoldDB" id="A0A517YKQ0"/>
<organism evidence="1 2">
    <name type="scientific">Anatilimnocola aggregata</name>
    <dbReference type="NCBI Taxonomy" id="2528021"/>
    <lineage>
        <taxon>Bacteria</taxon>
        <taxon>Pseudomonadati</taxon>
        <taxon>Planctomycetota</taxon>
        <taxon>Planctomycetia</taxon>
        <taxon>Pirellulales</taxon>
        <taxon>Pirellulaceae</taxon>
        <taxon>Anatilimnocola</taxon>
    </lineage>
</organism>
<dbReference type="RefSeq" id="WP_145096815.1">
    <property type="nucleotide sequence ID" value="NZ_CP036274.1"/>
</dbReference>
<dbReference type="SUPFAM" id="SSF69118">
    <property type="entry name" value="AhpD-like"/>
    <property type="match status" value="1"/>
</dbReference>
<dbReference type="KEGG" id="aagg:ETAA8_59320"/>
<dbReference type="PANTHER" id="PTHR35446:SF3">
    <property type="entry name" value="CMD DOMAIN-CONTAINING PROTEIN"/>
    <property type="match status" value="1"/>
</dbReference>
<dbReference type="Proteomes" id="UP000315017">
    <property type="component" value="Chromosome"/>
</dbReference>
<protein>
    <recommendedName>
        <fullName evidence="3">Peroxidase</fullName>
    </recommendedName>
</protein>
<dbReference type="InterPro" id="IPR029032">
    <property type="entry name" value="AhpD-like"/>
</dbReference>
<reference evidence="1 2" key="1">
    <citation type="submission" date="2019-02" db="EMBL/GenBank/DDBJ databases">
        <title>Deep-cultivation of Planctomycetes and their phenomic and genomic characterization uncovers novel biology.</title>
        <authorList>
            <person name="Wiegand S."/>
            <person name="Jogler M."/>
            <person name="Boedeker C."/>
            <person name="Pinto D."/>
            <person name="Vollmers J."/>
            <person name="Rivas-Marin E."/>
            <person name="Kohn T."/>
            <person name="Peeters S.H."/>
            <person name="Heuer A."/>
            <person name="Rast P."/>
            <person name="Oberbeckmann S."/>
            <person name="Bunk B."/>
            <person name="Jeske O."/>
            <person name="Meyerdierks A."/>
            <person name="Storesund J.E."/>
            <person name="Kallscheuer N."/>
            <person name="Luecker S."/>
            <person name="Lage O.M."/>
            <person name="Pohl T."/>
            <person name="Merkel B.J."/>
            <person name="Hornburger P."/>
            <person name="Mueller R.-W."/>
            <person name="Bruemmer F."/>
            <person name="Labrenz M."/>
            <person name="Spormann A.M."/>
            <person name="Op den Camp H."/>
            <person name="Overmann J."/>
            <person name="Amann R."/>
            <person name="Jetten M.S.M."/>
            <person name="Mascher T."/>
            <person name="Medema M.H."/>
            <person name="Devos D.P."/>
            <person name="Kaster A.-K."/>
            <person name="Ovreas L."/>
            <person name="Rohde M."/>
            <person name="Galperin M.Y."/>
            <person name="Jogler C."/>
        </authorList>
    </citation>
    <scope>NUCLEOTIDE SEQUENCE [LARGE SCALE GENOMIC DNA]</scope>
    <source>
        <strain evidence="1 2">ETA_A8</strain>
    </source>
</reference>
<sequence length="194" mass="20214">MQRLISVNPQVATGRTKELLDTVQQAFGMIPNTARVMANSPAVLDSFLAFSTAMGGAGIGTKLHNQLKLTTSETNSCSYCTSILSAVAPSAGLTADDILAGRTGNSEDRRTKAALAFASDVLESRGKVSNQQLTAVRDHGFGDSEIVEIVASVVLGCFTNFLNNVADTDLDIPKAEPVEACATSTCGTEACSAH</sequence>
<name>A0A517YKQ0_9BACT</name>
<dbReference type="OrthoDB" id="9801997at2"/>
<accession>A0A517YKQ0</accession>
<evidence type="ECO:0008006" key="3">
    <source>
        <dbReference type="Google" id="ProtNLM"/>
    </source>
</evidence>
<dbReference type="Gene3D" id="1.20.1290.10">
    <property type="entry name" value="AhpD-like"/>
    <property type="match status" value="1"/>
</dbReference>
<evidence type="ECO:0000313" key="2">
    <source>
        <dbReference type="Proteomes" id="UP000315017"/>
    </source>
</evidence>
<keyword evidence="2" id="KW-1185">Reference proteome</keyword>
<proteinExistence type="predicted"/>
<evidence type="ECO:0000313" key="1">
    <source>
        <dbReference type="EMBL" id="QDU30783.1"/>
    </source>
</evidence>
<dbReference type="PANTHER" id="PTHR35446">
    <property type="entry name" value="SI:CH211-175M2.5"/>
    <property type="match status" value="1"/>
</dbReference>
<gene>
    <name evidence="1" type="ORF">ETAA8_59320</name>
</gene>